<name>A0A0A8HNG5_STAHY</name>
<dbReference type="EMBL" id="QXVO01000011">
    <property type="protein sequence ID" value="RIO46331.1"/>
    <property type="molecule type" value="Genomic_DNA"/>
</dbReference>
<keyword evidence="2" id="KW-0678">Repressor</keyword>
<evidence type="ECO:0000256" key="2">
    <source>
        <dbReference type="ARBA" id="ARBA00022491"/>
    </source>
</evidence>
<evidence type="ECO:0000256" key="3">
    <source>
        <dbReference type="ARBA" id="ARBA00022736"/>
    </source>
</evidence>
<dbReference type="PROSITE" id="PS00894">
    <property type="entry name" value="HTH_DEOR_1"/>
    <property type="match status" value="1"/>
</dbReference>
<dbReference type="InterPro" id="IPR036388">
    <property type="entry name" value="WH-like_DNA-bd_sf"/>
</dbReference>
<dbReference type="Pfam" id="PF00455">
    <property type="entry name" value="DeoRC"/>
    <property type="match status" value="1"/>
</dbReference>
<dbReference type="SUPFAM" id="SSF100950">
    <property type="entry name" value="NagB/RpiA/CoA transferase-like"/>
    <property type="match status" value="1"/>
</dbReference>
<comment type="caution">
    <text evidence="8">The sequence shown here is derived from an EMBL/GenBank/DDBJ whole genome shotgun (WGS) entry which is preliminary data.</text>
</comment>
<dbReference type="PROSITE" id="PS51000">
    <property type="entry name" value="HTH_DEOR_2"/>
    <property type="match status" value="1"/>
</dbReference>
<dbReference type="InterPro" id="IPR014036">
    <property type="entry name" value="DeoR-like_C"/>
</dbReference>
<evidence type="ECO:0000256" key="5">
    <source>
        <dbReference type="ARBA" id="ARBA00023125"/>
    </source>
</evidence>
<dbReference type="GO" id="GO:0005988">
    <property type="term" value="P:lactose metabolic process"/>
    <property type="evidence" value="ECO:0007669"/>
    <property type="project" value="UniProtKB-KW"/>
</dbReference>
<dbReference type="GeneID" id="41072504"/>
<dbReference type="SMART" id="SM00420">
    <property type="entry name" value="HTH_DEOR"/>
    <property type="match status" value="1"/>
</dbReference>
<protein>
    <recommendedName>
        <fullName evidence="1">Lactose phosphotransferase system repressor</fullName>
    </recommendedName>
</protein>
<dbReference type="InterPro" id="IPR036390">
    <property type="entry name" value="WH_DNA-bd_sf"/>
</dbReference>
<dbReference type="InterPro" id="IPR001034">
    <property type="entry name" value="DeoR_HTH"/>
</dbReference>
<dbReference type="HOGENOM" id="CLU_060699_1_0_9"/>
<keyword evidence="3" id="KW-0423">Lactose metabolism</keyword>
<keyword evidence="5" id="KW-0238">DNA-binding</keyword>
<dbReference type="PANTHER" id="PTHR30363">
    <property type="entry name" value="HTH-TYPE TRANSCRIPTIONAL REGULATOR SRLR-RELATED"/>
    <property type="match status" value="1"/>
</dbReference>
<dbReference type="AlphaFoldDB" id="A0A0A8HNG5"/>
<keyword evidence="6" id="KW-0804">Transcription</keyword>
<evidence type="ECO:0000256" key="4">
    <source>
        <dbReference type="ARBA" id="ARBA00023015"/>
    </source>
</evidence>
<comment type="function">
    <text evidence="7">Repressor of the lactose catabolism operon. Galactose-6-phosphate is the inducer.</text>
</comment>
<sequence length="250" mass="28555">MNKYERLDEIARRVHEKGTIRIQDIVDDLNVSDMTVRRDLVELEEQGVLTKIHGGARSNAAFQYKEMSHHEKHTKQIEEKQLIAKKAAELIEDGNHIFLGPGTTVEMLANEIQNKRLSVVTNCLPVFHILCRKRSEHFNVYLIGGTQREITESFVGEMANTLLEKMRFSKIFFSANGIKANDVMTSSYEEAYTQKLAIAHANEKYLLVDDSKLGKEDFVSFCELTDLTAMVTNPLSDEQTQMVQPYIEVI</sequence>
<dbReference type="GO" id="GO:0003700">
    <property type="term" value="F:DNA-binding transcription factor activity"/>
    <property type="evidence" value="ECO:0007669"/>
    <property type="project" value="InterPro"/>
</dbReference>
<dbReference type="Proteomes" id="UP000285625">
    <property type="component" value="Unassembled WGS sequence"/>
</dbReference>
<dbReference type="GO" id="GO:0003677">
    <property type="term" value="F:DNA binding"/>
    <property type="evidence" value="ECO:0007669"/>
    <property type="project" value="UniProtKB-KW"/>
</dbReference>
<dbReference type="RefSeq" id="WP_039644495.1">
    <property type="nucleotide sequence ID" value="NZ_CP008747.1"/>
</dbReference>
<dbReference type="InterPro" id="IPR018356">
    <property type="entry name" value="Tscrpt_reg_HTH_DeoR_CS"/>
</dbReference>
<dbReference type="SUPFAM" id="SSF46785">
    <property type="entry name" value="Winged helix' DNA-binding domain"/>
    <property type="match status" value="1"/>
</dbReference>
<organism evidence="8 9">
    <name type="scientific">Staphylococcus hyicus</name>
    <dbReference type="NCBI Taxonomy" id="1284"/>
    <lineage>
        <taxon>Bacteria</taxon>
        <taxon>Bacillati</taxon>
        <taxon>Bacillota</taxon>
        <taxon>Bacilli</taxon>
        <taxon>Bacillales</taxon>
        <taxon>Staphylococcaceae</taxon>
        <taxon>Staphylococcus</taxon>
    </lineage>
</organism>
<evidence type="ECO:0000256" key="1">
    <source>
        <dbReference type="ARBA" id="ARBA00021390"/>
    </source>
</evidence>
<evidence type="ECO:0000256" key="7">
    <source>
        <dbReference type="ARBA" id="ARBA00024937"/>
    </source>
</evidence>
<dbReference type="Gene3D" id="3.40.50.1360">
    <property type="match status" value="1"/>
</dbReference>
<evidence type="ECO:0000313" key="9">
    <source>
        <dbReference type="Proteomes" id="UP000285625"/>
    </source>
</evidence>
<dbReference type="Gene3D" id="1.10.10.10">
    <property type="entry name" value="Winged helix-like DNA-binding domain superfamily/Winged helix DNA-binding domain"/>
    <property type="match status" value="1"/>
</dbReference>
<dbReference type="PRINTS" id="PR00037">
    <property type="entry name" value="HTHLACR"/>
</dbReference>
<dbReference type="InterPro" id="IPR037171">
    <property type="entry name" value="NagB/RpiA_transferase-like"/>
</dbReference>
<dbReference type="PANTHER" id="PTHR30363:SF4">
    <property type="entry name" value="GLYCEROL-3-PHOSPHATE REGULON REPRESSOR"/>
    <property type="match status" value="1"/>
</dbReference>
<gene>
    <name evidence="8" type="ORF">BUZ57_05140</name>
</gene>
<evidence type="ECO:0000313" key="8">
    <source>
        <dbReference type="EMBL" id="RIO46331.1"/>
    </source>
</evidence>
<dbReference type="KEGG" id="shu:SHYC_03345"/>
<dbReference type="Pfam" id="PF08220">
    <property type="entry name" value="HTH_DeoR"/>
    <property type="match status" value="1"/>
</dbReference>
<keyword evidence="4" id="KW-0805">Transcription regulation</keyword>
<evidence type="ECO:0000256" key="6">
    <source>
        <dbReference type="ARBA" id="ARBA00023163"/>
    </source>
</evidence>
<dbReference type="SMART" id="SM01134">
    <property type="entry name" value="DeoRC"/>
    <property type="match status" value="1"/>
</dbReference>
<dbReference type="STRING" id="1284.SHYC_03345"/>
<reference evidence="8 9" key="1">
    <citation type="journal article" date="2016" name="Front. Microbiol.">
        <title>Comprehensive Phylogenetic Analysis of Bovine Non-aureus Staphylococci Species Based on Whole-Genome Sequencing.</title>
        <authorList>
            <person name="Naushad S."/>
            <person name="Barkema H.W."/>
            <person name="Luby C."/>
            <person name="Condas L.A."/>
            <person name="Nobrega D.B."/>
            <person name="Carson D.A."/>
            <person name="De Buck J."/>
        </authorList>
    </citation>
    <scope>NUCLEOTIDE SEQUENCE [LARGE SCALE GENOMIC DNA]</scope>
    <source>
        <strain evidence="8 9">SNUC 5959</strain>
    </source>
</reference>
<proteinExistence type="predicted"/>
<accession>A0A0A8HNG5</accession>
<dbReference type="InterPro" id="IPR050313">
    <property type="entry name" value="Carb_Metab_HTH_regulators"/>
</dbReference>